<organism evidence="1 2">
    <name type="scientific">Lophiostoma macrostomum CBS 122681</name>
    <dbReference type="NCBI Taxonomy" id="1314788"/>
    <lineage>
        <taxon>Eukaryota</taxon>
        <taxon>Fungi</taxon>
        <taxon>Dikarya</taxon>
        <taxon>Ascomycota</taxon>
        <taxon>Pezizomycotina</taxon>
        <taxon>Dothideomycetes</taxon>
        <taxon>Pleosporomycetidae</taxon>
        <taxon>Pleosporales</taxon>
        <taxon>Lophiostomataceae</taxon>
        <taxon>Lophiostoma</taxon>
    </lineage>
</organism>
<dbReference type="EMBL" id="MU004504">
    <property type="protein sequence ID" value="KAF2649159.1"/>
    <property type="molecule type" value="Genomic_DNA"/>
</dbReference>
<dbReference type="PANTHER" id="PTHR42957:SF1">
    <property type="entry name" value="HELICASE MJ1565-RELATED"/>
    <property type="match status" value="1"/>
</dbReference>
<reference evidence="1" key="1">
    <citation type="journal article" date="2020" name="Stud. Mycol.">
        <title>101 Dothideomycetes genomes: a test case for predicting lifestyles and emergence of pathogens.</title>
        <authorList>
            <person name="Haridas S."/>
            <person name="Albert R."/>
            <person name="Binder M."/>
            <person name="Bloem J."/>
            <person name="Labutti K."/>
            <person name="Salamov A."/>
            <person name="Andreopoulos B."/>
            <person name="Baker S."/>
            <person name="Barry K."/>
            <person name="Bills G."/>
            <person name="Bluhm B."/>
            <person name="Cannon C."/>
            <person name="Castanera R."/>
            <person name="Culley D."/>
            <person name="Daum C."/>
            <person name="Ezra D."/>
            <person name="Gonzalez J."/>
            <person name="Henrissat B."/>
            <person name="Kuo A."/>
            <person name="Liang C."/>
            <person name="Lipzen A."/>
            <person name="Lutzoni F."/>
            <person name="Magnuson J."/>
            <person name="Mondo S."/>
            <person name="Nolan M."/>
            <person name="Ohm R."/>
            <person name="Pangilinan J."/>
            <person name="Park H.-J."/>
            <person name="Ramirez L."/>
            <person name="Alfaro M."/>
            <person name="Sun H."/>
            <person name="Tritt A."/>
            <person name="Yoshinaga Y."/>
            <person name="Zwiers L.-H."/>
            <person name="Turgeon B."/>
            <person name="Goodwin S."/>
            <person name="Spatafora J."/>
            <person name="Crous P."/>
            <person name="Grigoriev I."/>
        </authorList>
    </citation>
    <scope>NUCLEOTIDE SEQUENCE</scope>
    <source>
        <strain evidence="1">CBS 122681</strain>
    </source>
</reference>
<dbReference type="OrthoDB" id="2316594at2759"/>
<dbReference type="PANTHER" id="PTHR42957">
    <property type="entry name" value="HELICASE MJ1565-RELATED"/>
    <property type="match status" value="1"/>
</dbReference>
<keyword evidence="2" id="KW-1185">Reference proteome</keyword>
<evidence type="ECO:0008006" key="3">
    <source>
        <dbReference type="Google" id="ProtNLM"/>
    </source>
</evidence>
<evidence type="ECO:0000313" key="1">
    <source>
        <dbReference type="EMBL" id="KAF2649159.1"/>
    </source>
</evidence>
<dbReference type="SUPFAM" id="SSF52540">
    <property type="entry name" value="P-loop containing nucleoside triphosphate hydrolases"/>
    <property type="match status" value="1"/>
</dbReference>
<dbReference type="InterPro" id="IPR027417">
    <property type="entry name" value="P-loop_NTPase"/>
</dbReference>
<evidence type="ECO:0000313" key="2">
    <source>
        <dbReference type="Proteomes" id="UP000799324"/>
    </source>
</evidence>
<proteinExistence type="predicted"/>
<dbReference type="AlphaFoldDB" id="A0A6A6SN90"/>
<gene>
    <name evidence="1" type="ORF">K491DRAFT_611390</name>
</gene>
<dbReference type="Proteomes" id="UP000799324">
    <property type="component" value="Unassembled WGS sequence"/>
</dbReference>
<accession>A0A6A6SN90</accession>
<sequence>MDLLLPDMTGDGDTNGRNDDWNADIRHAPLLSEDILLEAHKDILPQYGFLGVNQKSKIFVNTNIPFSAFICGVQGSGKSHTTACLMENALIPSPHLGQLQNPLSALVFSYSPFSGDGADFNISEAAFLSAANPAFRTQTHAKKVTVLVSPSNPRISLPYRRKVPNVTVLPSKIKPRNLDIETMLTLMAVNDSDEIPLYLAEVTKILRELARKGGSGLDYTLFKRMLQKCRFNPAQKNMLKLRLDLLESFLDLNGSCPEPLYSPGEITIMDMSCPFVDANTACILFKIGLQRYLHSETAGKMVVLDEAHKYMLKVPSAKALNERLHTIIRMQRHYGARVIISTQEPTLLTDLIALCSITVVHRFSSPEWFAALQKHIPIAGFERGESLKNIEALRTGTALVYSGNAVLGKNEDGSLVKGVGKMLRVSVRKSVTADGGISVTAV</sequence>
<dbReference type="Gene3D" id="3.40.50.300">
    <property type="entry name" value="P-loop containing nucleotide triphosphate hydrolases"/>
    <property type="match status" value="1"/>
</dbReference>
<name>A0A6A6SN90_9PLEO</name>
<dbReference type="InterPro" id="IPR008571">
    <property type="entry name" value="HerA-like"/>
</dbReference>
<protein>
    <recommendedName>
        <fullName evidence="3">P-loop containing nucleoside triphosphate hydrolase protein</fullName>
    </recommendedName>
</protein>